<sequence>MSVEEGFVSKRQARKSADLKRIRMKEEQTVKLKRVRAILKKAGCDRTEDETKVLNQFQDVVEVVEQQMIKHKSLKDRLKEIEDPPDVLRAKCVELAETIRHADFLVTYTGAGISTAAKIPDYRGPEGVWTLLQKGQDVKVLDIATAEPTYTHMSVSELYRRGFIAHVVSQNCDGLHLRSGLPRGALSEVHGNMYIEVCTKCKPLRQYVRLFDVTERTSLRRHKTGRYCHKCSAELIDTIVHFGERGRLRWPINWEGAVKAVENCDVILCLGTSLKVLRKYHCLWALDKPLQERPKVYIVNLQWTPKDDKAVLKINGKCDEVMKLVMDHLGIPVPNYSREKDQIFRLAVQLTSEEEESTTRQQLTFTQQQQQPELNNYKMKSTPGPSFDTGPFYESTAKVTKEDPDDGSTSVDELPQQSIKEMLLSGVKDEVEEQHSTSELHREPVPVKTEVSLSKSSHCLEEDLAYSTEDYSETYPNDEKNGCHRFTEEISEEKEIMPGWFGKGFAKLKKAKKKRP</sequence>
<feature type="binding site" evidence="10">
    <location>
        <position position="201"/>
    </location>
    <ligand>
        <name>Zn(2+)</name>
        <dbReference type="ChEBI" id="CHEBI:29105"/>
    </ligand>
</feature>
<evidence type="ECO:0000256" key="10">
    <source>
        <dbReference type="PROSITE-ProRule" id="PRU00236"/>
    </source>
</evidence>
<evidence type="ECO:0000313" key="13">
    <source>
        <dbReference type="Proteomes" id="UP000694941"/>
    </source>
</evidence>
<keyword evidence="2" id="KW-0597">Phosphoprotein</keyword>
<evidence type="ECO:0000256" key="8">
    <source>
        <dbReference type="ARBA" id="ARBA00041832"/>
    </source>
</evidence>
<accession>A0ABM1BHC4</accession>
<dbReference type="Pfam" id="PF02146">
    <property type="entry name" value="SIR2"/>
    <property type="match status" value="1"/>
</dbReference>
<evidence type="ECO:0000256" key="6">
    <source>
        <dbReference type="ARBA" id="ARBA00023027"/>
    </source>
</evidence>
<feature type="region of interest" description="Disordered" evidence="11">
    <location>
        <begin position="355"/>
        <end position="413"/>
    </location>
</feature>
<dbReference type="Gene3D" id="3.40.50.1220">
    <property type="entry name" value="TPP-binding domain"/>
    <property type="match status" value="1"/>
</dbReference>
<name>A0ABM1BHC4_LIMPO</name>
<keyword evidence="5 10" id="KW-0862">Zinc</keyword>
<keyword evidence="4 10" id="KW-0479">Metal-binding</keyword>
<dbReference type="GeneID" id="106466292"/>
<dbReference type="PROSITE" id="PS50305">
    <property type="entry name" value="SIRTUIN"/>
    <property type="match status" value="1"/>
</dbReference>
<organism evidence="13 14">
    <name type="scientific">Limulus polyphemus</name>
    <name type="common">Atlantic horseshoe crab</name>
    <dbReference type="NCBI Taxonomy" id="6850"/>
    <lineage>
        <taxon>Eukaryota</taxon>
        <taxon>Metazoa</taxon>
        <taxon>Ecdysozoa</taxon>
        <taxon>Arthropoda</taxon>
        <taxon>Chelicerata</taxon>
        <taxon>Merostomata</taxon>
        <taxon>Xiphosura</taxon>
        <taxon>Limulidae</taxon>
        <taxon>Limulus</taxon>
    </lineage>
</organism>
<feature type="binding site" evidence="10">
    <location>
        <position position="228"/>
    </location>
    <ligand>
        <name>Zn(2+)</name>
        <dbReference type="ChEBI" id="CHEBI:29105"/>
    </ligand>
</feature>
<evidence type="ECO:0000256" key="2">
    <source>
        <dbReference type="ARBA" id="ARBA00022553"/>
    </source>
</evidence>
<dbReference type="InterPro" id="IPR026590">
    <property type="entry name" value="Ssirtuin_cat_dom"/>
</dbReference>
<evidence type="ECO:0000256" key="3">
    <source>
        <dbReference type="ARBA" id="ARBA00022679"/>
    </source>
</evidence>
<dbReference type="InterPro" id="IPR029035">
    <property type="entry name" value="DHS-like_NAD/FAD-binding_dom"/>
</dbReference>
<dbReference type="InterPro" id="IPR003000">
    <property type="entry name" value="Sirtuin"/>
</dbReference>
<feature type="binding site" evidence="10">
    <location>
        <position position="198"/>
    </location>
    <ligand>
        <name>Zn(2+)</name>
        <dbReference type="ChEBI" id="CHEBI:29105"/>
    </ligand>
</feature>
<dbReference type="Gene3D" id="2.20.28.200">
    <property type="match status" value="1"/>
</dbReference>
<keyword evidence="13" id="KW-1185">Reference proteome</keyword>
<evidence type="ECO:0000259" key="12">
    <source>
        <dbReference type="PROSITE" id="PS50305"/>
    </source>
</evidence>
<feature type="binding site" evidence="10">
    <location>
        <position position="231"/>
    </location>
    <ligand>
        <name>Zn(2+)</name>
        <dbReference type="ChEBI" id="CHEBI:29105"/>
    </ligand>
</feature>
<reference evidence="14" key="1">
    <citation type="submission" date="2025-08" db="UniProtKB">
        <authorList>
            <consortium name="RefSeq"/>
        </authorList>
    </citation>
    <scope>IDENTIFICATION</scope>
    <source>
        <tissue evidence="14">Muscle</tissue>
    </source>
</reference>
<dbReference type="SUPFAM" id="SSF52467">
    <property type="entry name" value="DHS-like NAD/FAD-binding domain"/>
    <property type="match status" value="1"/>
</dbReference>
<dbReference type="PANTHER" id="PTHR11085">
    <property type="entry name" value="NAD-DEPENDENT PROTEIN DEACYLASE SIRTUIN-5, MITOCHONDRIAL-RELATED"/>
    <property type="match status" value="1"/>
</dbReference>
<evidence type="ECO:0000256" key="4">
    <source>
        <dbReference type="ARBA" id="ARBA00022723"/>
    </source>
</evidence>
<gene>
    <name evidence="14" type="primary">LOC106466292</name>
</gene>
<proteinExistence type="inferred from homology"/>
<dbReference type="RefSeq" id="XP_013782015.1">
    <property type="nucleotide sequence ID" value="XM_013926561.2"/>
</dbReference>
<protein>
    <recommendedName>
        <fullName evidence="9">Regulatory protein SIR2 homolog 7</fullName>
    </recommendedName>
    <alternativeName>
        <fullName evidence="8">SIR2-like protein 7</fullName>
    </alternativeName>
</protein>
<dbReference type="Proteomes" id="UP000694941">
    <property type="component" value="Unplaced"/>
</dbReference>
<evidence type="ECO:0000313" key="14">
    <source>
        <dbReference type="RefSeq" id="XP_013782015.1"/>
    </source>
</evidence>
<feature type="compositionally biased region" description="Basic and acidic residues" evidence="11">
    <location>
        <begin position="435"/>
        <end position="445"/>
    </location>
</feature>
<feature type="compositionally biased region" description="Low complexity" evidence="11">
    <location>
        <begin position="359"/>
        <end position="371"/>
    </location>
</feature>
<keyword evidence="3" id="KW-0808">Transferase</keyword>
<dbReference type="InterPro" id="IPR050134">
    <property type="entry name" value="NAD-dep_sirtuin_deacylases"/>
</dbReference>
<evidence type="ECO:0000256" key="5">
    <source>
        <dbReference type="ARBA" id="ARBA00022833"/>
    </source>
</evidence>
<feature type="domain" description="Deacetylase sirtuin-type" evidence="12">
    <location>
        <begin position="85"/>
        <end position="332"/>
    </location>
</feature>
<evidence type="ECO:0000256" key="11">
    <source>
        <dbReference type="SAM" id="MobiDB-lite"/>
    </source>
</evidence>
<evidence type="ECO:0000256" key="9">
    <source>
        <dbReference type="ARBA" id="ARBA00043038"/>
    </source>
</evidence>
<feature type="active site" description="Proton acceptor" evidence="10">
    <location>
        <position position="190"/>
    </location>
</feature>
<evidence type="ECO:0000256" key="7">
    <source>
        <dbReference type="ARBA" id="ARBA00038170"/>
    </source>
</evidence>
<comment type="similarity">
    <text evidence="7">Belongs to the sirtuin family. Class IV subfamily.</text>
</comment>
<dbReference type="PANTHER" id="PTHR11085:SF1">
    <property type="entry name" value="NAD-DEPENDENT PROTEIN DEACETYLASE SIRTUIN-7"/>
    <property type="match status" value="1"/>
</dbReference>
<evidence type="ECO:0000256" key="1">
    <source>
        <dbReference type="ARBA" id="ARBA00001947"/>
    </source>
</evidence>
<keyword evidence="6" id="KW-0520">NAD</keyword>
<feature type="region of interest" description="Disordered" evidence="11">
    <location>
        <begin position="435"/>
        <end position="456"/>
    </location>
</feature>
<comment type="cofactor">
    <cofactor evidence="1">
        <name>Zn(2+)</name>
        <dbReference type="ChEBI" id="CHEBI:29105"/>
    </cofactor>
</comment>